<dbReference type="RefSeq" id="XP_069304400.1">
    <property type="nucleotide sequence ID" value="XM_069453520.1"/>
</dbReference>
<evidence type="ECO:0008006" key="3">
    <source>
        <dbReference type="Google" id="ProtNLM"/>
    </source>
</evidence>
<dbReference type="Gene3D" id="3.10.450.50">
    <property type="match status" value="1"/>
</dbReference>
<dbReference type="EMBL" id="JBHGVX010000007">
    <property type="protein sequence ID" value="KAL1793816.1"/>
    <property type="molecule type" value="Genomic_DNA"/>
</dbReference>
<evidence type="ECO:0000313" key="2">
    <source>
        <dbReference type="Proteomes" id="UP001578633"/>
    </source>
</evidence>
<keyword evidence="2" id="KW-1185">Reference proteome</keyword>
<organism evidence="1 2">
    <name type="scientific">Alternaria dauci</name>
    <dbReference type="NCBI Taxonomy" id="48095"/>
    <lineage>
        <taxon>Eukaryota</taxon>
        <taxon>Fungi</taxon>
        <taxon>Dikarya</taxon>
        <taxon>Ascomycota</taxon>
        <taxon>Pezizomycotina</taxon>
        <taxon>Dothideomycetes</taxon>
        <taxon>Pleosporomycetidae</taxon>
        <taxon>Pleosporales</taxon>
        <taxon>Pleosporineae</taxon>
        <taxon>Pleosporaceae</taxon>
        <taxon>Alternaria</taxon>
        <taxon>Alternaria sect. Porri</taxon>
    </lineage>
</organism>
<name>A0ABR3UBE2_9PLEO</name>
<comment type="caution">
    <text evidence="1">The sequence shown here is derived from an EMBL/GenBank/DDBJ whole genome shotgun (WGS) entry which is preliminary data.</text>
</comment>
<dbReference type="GeneID" id="96087559"/>
<reference evidence="1 2" key="1">
    <citation type="submission" date="2024-09" db="EMBL/GenBank/DDBJ databases">
        <title>T2T genomes of carrot and Alternaria dauci and their utility for understanding host-pathogen interaction during carrot leaf blight disease.</title>
        <authorList>
            <person name="Liu W."/>
            <person name="Xu S."/>
            <person name="Ou C."/>
            <person name="Liu X."/>
            <person name="Zhuang F."/>
            <person name="Deng X.W."/>
        </authorList>
    </citation>
    <scope>NUCLEOTIDE SEQUENCE [LARGE SCALE GENOMIC DNA]</scope>
    <source>
        <strain evidence="1 2">A2016</strain>
    </source>
</reference>
<dbReference type="SUPFAM" id="SSF54427">
    <property type="entry name" value="NTF2-like"/>
    <property type="match status" value="1"/>
</dbReference>
<evidence type="ECO:0000313" key="1">
    <source>
        <dbReference type="EMBL" id="KAL1793816.1"/>
    </source>
</evidence>
<accession>A0ABR3UBE2</accession>
<dbReference type="Proteomes" id="UP001578633">
    <property type="component" value="Chromosome 7"/>
</dbReference>
<gene>
    <name evidence="1" type="ORF">ACET3X_007237</name>
</gene>
<dbReference type="InterPro" id="IPR032710">
    <property type="entry name" value="NTF2-like_dom_sf"/>
</dbReference>
<proteinExistence type="predicted"/>
<sequence length="184" mass="20958">MAIPITPTLSIPPIKVFTSSDVTAEERSSAIDFVNRNNLVMEQFQIEDILSQGAEGMVLKHWHGEVTGTDNLRKFFTDTYPYIIPGVSRHATTHIVDRDEETGGVTVRYHQQCIRYAWPSVAENRLKGKDGTVIESDGDLPQMWIYNMTYDRLVMTEHGWKLRERVLGPSVVNPRMDPKNEPKA</sequence>
<protein>
    <recommendedName>
        <fullName evidence="3">SnoaL-like domain-containing protein</fullName>
    </recommendedName>
</protein>